<dbReference type="Gene3D" id="3.30.1030.10">
    <property type="entry name" value="Methenyltetrahydromethanopterin Cyclohydrolase, Chain A, domain 2"/>
    <property type="match status" value="1"/>
</dbReference>
<comment type="function">
    <text evidence="1 12">Catalyzes the hydrolysis of methenyl-H(4)MPT(+) to 5-formyl-H(4)MPT.</text>
</comment>
<dbReference type="HAMAP" id="MF_00486">
    <property type="entry name" value="McH"/>
    <property type="match status" value="1"/>
</dbReference>
<evidence type="ECO:0000313" key="13">
    <source>
        <dbReference type="EMBL" id="TWT49136.1"/>
    </source>
</evidence>
<dbReference type="Pfam" id="PF02289">
    <property type="entry name" value="MCH"/>
    <property type="match status" value="1"/>
</dbReference>
<evidence type="ECO:0000256" key="11">
    <source>
        <dbReference type="ARBA" id="ARBA00048684"/>
    </source>
</evidence>
<dbReference type="EC" id="3.5.4.27" evidence="5 12"/>
<keyword evidence="8 12" id="KW-0554">One-carbon metabolism</keyword>
<gene>
    <name evidence="12 13" type="primary">mch</name>
    <name evidence="13" type="ORF">Pla22_43280</name>
</gene>
<proteinExistence type="inferred from homology"/>
<evidence type="ECO:0000256" key="8">
    <source>
        <dbReference type="ARBA" id="ARBA00022563"/>
    </source>
</evidence>
<dbReference type="GO" id="GO:0046294">
    <property type="term" value="P:formaldehyde catabolic process"/>
    <property type="evidence" value="ECO:0007669"/>
    <property type="project" value="UniProtKB-UniRule"/>
</dbReference>
<dbReference type="EMBL" id="SJPI01000003">
    <property type="protein sequence ID" value="TWT49136.1"/>
    <property type="molecule type" value="Genomic_DNA"/>
</dbReference>
<dbReference type="GO" id="GO:0005737">
    <property type="term" value="C:cytoplasm"/>
    <property type="evidence" value="ECO:0007669"/>
    <property type="project" value="UniProtKB-SubCell"/>
</dbReference>
<comment type="similarity">
    <text evidence="4 12">Belongs to the MCH family.</text>
</comment>
<evidence type="ECO:0000256" key="5">
    <source>
        <dbReference type="ARBA" id="ARBA00012765"/>
    </source>
</evidence>
<dbReference type="OrthoDB" id="241529at2"/>
<comment type="caution">
    <text evidence="13">The sequence shown here is derived from an EMBL/GenBank/DDBJ whole genome shotgun (WGS) entry which is preliminary data.</text>
</comment>
<sequence>MNDQPTYELSINSQAASLFDVLSDIKDEIGCETQEIEGARILDAGVHTHGSVAAGLGLAGLCMGDLANIEIQPADPDRYATTNAVYVQTDHPLHACLGAQYAGWPVQSDDFFAMGSGPMRLARGREEMLGELELTETGSPVVGVLESDSLPTASAIKLIAEQCQVETSELRIAVAPTSTIAGSLQVVARSIETALHKLHELKFDVRTIISATGHAPLPPPAKPGDMASGIGRTNDAMLYGATVTLWVDADDEAIEAVASQVPSETSKDHGRPFKDVFKDYGYDFYKVDPMLFSPAVVMIHSLRTGRSWHHGKLYSDVLRQSFFG</sequence>
<dbReference type="Gene3D" id="3.10.340.11">
    <property type="entry name" value="Methenyltetrahydromethanopterin Cyclohydrolase, Chain A, domain 1"/>
    <property type="match status" value="1"/>
</dbReference>
<keyword evidence="7 12" id="KW-0963">Cytoplasm</keyword>
<evidence type="ECO:0000256" key="10">
    <source>
        <dbReference type="ARBA" id="ARBA00030468"/>
    </source>
</evidence>
<accession>A0A5C5WDV2</accession>
<comment type="catalytic activity">
    <reaction evidence="11 12">
        <text>5,10-methenyl-5,6,7,8-tetrahydromethanopterin + H2O = N(5)-formyl-5,6,7,8-tetrahydromethanopterin + H(+)</text>
        <dbReference type="Rhea" id="RHEA:19053"/>
        <dbReference type="ChEBI" id="CHEBI:15377"/>
        <dbReference type="ChEBI" id="CHEBI:15378"/>
        <dbReference type="ChEBI" id="CHEBI:58018"/>
        <dbReference type="ChEBI" id="CHEBI:58337"/>
        <dbReference type="EC" id="3.5.4.27"/>
    </reaction>
</comment>
<evidence type="ECO:0000256" key="4">
    <source>
        <dbReference type="ARBA" id="ARBA00006902"/>
    </source>
</evidence>
<dbReference type="RefSeq" id="WP_146516700.1">
    <property type="nucleotide sequence ID" value="NZ_SJPI01000003.1"/>
</dbReference>
<evidence type="ECO:0000256" key="7">
    <source>
        <dbReference type="ARBA" id="ARBA00022490"/>
    </source>
</evidence>
<evidence type="ECO:0000256" key="1">
    <source>
        <dbReference type="ARBA" id="ARBA00004058"/>
    </source>
</evidence>
<organism evidence="13 14">
    <name type="scientific">Rubripirellula amarantea</name>
    <dbReference type="NCBI Taxonomy" id="2527999"/>
    <lineage>
        <taxon>Bacteria</taxon>
        <taxon>Pseudomonadati</taxon>
        <taxon>Planctomycetota</taxon>
        <taxon>Planctomycetia</taxon>
        <taxon>Pirellulales</taxon>
        <taxon>Pirellulaceae</taxon>
        <taxon>Rubripirellula</taxon>
    </lineage>
</organism>
<evidence type="ECO:0000256" key="9">
    <source>
        <dbReference type="ARBA" id="ARBA00022801"/>
    </source>
</evidence>
<name>A0A5C5WDV2_9BACT</name>
<evidence type="ECO:0000256" key="2">
    <source>
        <dbReference type="ARBA" id="ARBA00004496"/>
    </source>
</evidence>
<comment type="pathway">
    <text evidence="3 12">One-carbon metabolism; formaldehyde degradation; formate from formaldehyde (H(4)MPT route): step 3/5.</text>
</comment>
<dbReference type="GO" id="GO:0018759">
    <property type="term" value="F:methenyltetrahydromethanopterin cyclohydrolase activity"/>
    <property type="evidence" value="ECO:0007669"/>
    <property type="project" value="UniProtKB-UniRule"/>
</dbReference>
<evidence type="ECO:0000313" key="14">
    <source>
        <dbReference type="Proteomes" id="UP000316598"/>
    </source>
</evidence>
<dbReference type="Proteomes" id="UP000316598">
    <property type="component" value="Unassembled WGS sequence"/>
</dbReference>
<dbReference type="AlphaFoldDB" id="A0A5C5WDV2"/>
<reference evidence="13 14" key="1">
    <citation type="submission" date="2019-02" db="EMBL/GenBank/DDBJ databases">
        <title>Deep-cultivation of Planctomycetes and their phenomic and genomic characterization uncovers novel biology.</title>
        <authorList>
            <person name="Wiegand S."/>
            <person name="Jogler M."/>
            <person name="Boedeker C."/>
            <person name="Pinto D."/>
            <person name="Vollmers J."/>
            <person name="Rivas-Marin E."/>
            <person name="Kohn T."/>
            <person name="Peeters S.H."/>
            <person name="Heuer A."/>
            <person name="Rast P."/>
            <person name="Oberbeckmann S."/>
            <person name="Bunk B."/>
            <person name="Jeske O."/>
            <person name="Meyerdierks A."/>
            <person name="Storesund J.E."/>
            <person name="Kallscheuer N."/>
            <person name="Luecker S."/>
            <person name="Lage O.M."/>
            <person name="Pohl T."/>
            <person name="Merkel B.J."/>
            <person name="Hornburger P."/>
            <person name="Mueller R.-W."/>
            <person name="Bruemmer F."/>
            <person name="Labrenz M."/>
            <person name="Spormann A.M."/>
            <person name="Op Den Camp H."/>
            <person name="Overmann J."/>
            <person name="Amann R."/>
            <person name="Jetten M.S.M."/>
            <person name="Mascher T."/>
            <person name="Medema M.H."/>
            <person name="Devos D.P."/>
            <person name="Kaster A.-K."/>
            <person name="Ovreas L."/>
            <person name="Rohde M."/>
            <person name="Galperin M.Y."/>
            <person name="Jogler C."/>
        </authorList>
    </citation>
    <scope>NUCLEOTIDE SEQUENCE [LARGE SCALE GENOMIC DNA]</scope>
    <source>
        <strain evidence="13 14">Pla22</strain>
    </source>
</reference>
<keyword evidence="9 12" id="KW-0378">Hydrolase</keyword>
<keyword evidence="14" id="KW-1185">Reference proteome</keyword>
<evidence type="ECO:0000256" key="3">
    <source>
        <dbReference type="ARBA" id="ARBA00005087"/>
    </source>
</evidence>
<comment type="subcellular location">
    <subcellularLocation>
        <location evidence="2 12">Cytoplasm</location>
    </subcellularLocation>
</comment>
<dbReference type="NCBIfam" id="TIGR03120">
    <property type="entry name" value="one_C_mch"/>
    <property type="match status" value="1"/>
</dbReference>
<dbReference type="InterPro" id="IPR003209">
    <property type="entry name" value="METHMP_CycHdrlase"/>
</dbReference>
<protein>
    <recommendedName>
        <fullName evidence="6 12">Methenyltetrahydromethanopterin cyclohydrolase</fullName>
        <ecNumber evidence="5 12">3.5.4.27</ecNumber>
    </recommendedName>
    <alternativeName>
        <fullName evidence="10 12">Methenyl-H4MPT cyclohydrolase</fullName>
    </alternativeName>
</protein>
<evidence type="ECO:0000256" key="12">
    <source>
        <dbReference type="HAMAP-Rule" id="MF_00486"/>
    </source>
</evidence>
<dbReference type="SUPFAM" id="SSF56199">
    <property type="entry name" value="Methenyltetrahydromethanopterin cyclohydrolase"/>
    <property type="match status" value="1"/>
</dbReference>
<evidence type="ECO:0000256" key="6">
    <source>
        <dbReference type="ARBA" id="ARBA00020597"/>
    </source>
</evidence>
<dbReference type="GO" id="GO:0006730">
    <property type="term" value="P:one-carbon metabolic process"/>
    <property type="evidence" value="ECO:0007669"/>
    <property type="project" value="UniProtKB-UniRule"/>
</dbReference>
<dbReference type="UniPathway" id="UPA00562">
    <property type="reaction ID" value="UER00703"/>
</dbReference>